<dbReference type="InterPro" id="IPR051448">
    <property type="entry name" value="CdaR-like_regulators"/>
</dbReference>
<evidence type="ECO:0000259" key="3">
    <source>
        <dbReference type="Pfam" id="PF14361"/>
    </source>
</evidence>
<dbReference type="OrthoDB" id="8450798at2"/>
<dbReference type="RefSeq" id="WP_139929877.1">
    <property type="nucleotide sequence ID" value="NZ_CP040915.1"/>
</dbReference>
<dbReference type="Gene3D" id="1.10.10.2840">
    <property type="entry name" value="PucR C-terminal helix-turn-helix domain"/>
    <property type="match status" value="1"/>
</dbReference>
<feature type="domain" description="RsbT co-antagonist protein RsbRD N-terminal" evidence="3">
    <location>
        <begin position="21"/>
        <end position="156"/>
    </location>
</feature>
<dbReference type="Pfam" id="PF13556">
    <property type="entry name" value="HTH_30"/>
    <property type="match status" value="1"/>
</dbReference>
<comment type="similarity">
    <text evidence="1">Belongs to the CdaR family.</text>
</comment>
<dbReference type="PANTHER" id="PTHR33744:SF7">
    <property type="entry name" value="PUCR FAMILY TRANSCRIPTIONAL REGULATOR"/>
    <property type="match status" value="1"/>
</dbReference>
<evidence type="ECO:0000313" key="6">
    <source>
        <dbReference type="Proteomes" id="UP000314616"/>
    </source>
</evidence>
<dbReference type="KEGG" id="gyu:FE374_14335"/>
<reference evidence="5 6" key="1">
    <citation type="submission" date="2019-05" db="EMBL/GenBank/DDBJ databases">
        <title>Georgenia *** sp. nov., and Georgenia *** sp. nov., isolated from the intestinal contents of plateau pika (Ochotona curzoniae) in the Qinghai-Tibet plateau of China.</title>
        <authorList>
            <person name="Tian Z."/>
        </authorList>
    </citation>
    <scope>NUCLEOTIDE SEQUENCE [LARGE SCALE GENOMIC DNA]</scope>
    <source>
        <strain evidence="5 6">Z443</strain>
    </source>
</reference>
<dbReference type="InterPro" id="IPR025751">
    <property type="entry name" value="RsbRD_N_dom"/>
</dbReference>
<dbReference type="EMBL" id="CP040915">
    <property type="protein sequence ID" value="QDC25627.1"/>
    <property type="molecule type" value="Genomic_DNA"/>
</dbReference>
<feature type="domain" description="CdaR GGDEF-like" evidence="4">
    <location>
        <begin position="175"/>
        <end position="295"/>
    </location>
</feature>
<organism evidence="5 6">
    <name type="scientific">Georgenia yuyongxinii</name>
    <dbReference type="NCBI Taxonomy" id="2589797"/>
    <lineage>
        <taxon>Bacteria</taxon>
        <taxon>Bacillati</taxon>
        <taxon>Actinomycetota</taxon>
        <taxon>Actinomycetes</taxon>
        <taxon>Micrococcales</taxon>
        <taxon>Bogoriellaceae</taxon>
        <taxon>Georgenia</taxon>
    </lineage>
</organism>
<evidence type="ECO:0000259" key="2">
    <source>
        <dbReference type="Pfam" id="PF13556"/>
    </source>
</evidence>
<evidence type="ECO:0000313" key="5">
    <source>
        <dbReference type="EMBL" id="QDC25627.1"/>
    </source>
</evidence>
<dbReference type="PANTHER" id="PTHR33744">
    <property type="entry name" value="CARBOHYDRATE DIACID REGULATOR"/>
    <property type="match status" value="1"/>
</dbReference>
<evidence type="ECO:0008006" key="7">
    <source>
        <dbReference type="Google" id="ProtNLM"/>
    </source>
</evidence>
<name>A0A5B8C5Z2_9MICO</name>
<gene>
    <name evidence="5" type="ORF">FE374_14335</name>
</gene>
<dbReference type="Proteomes" id="UP000314616">
    <property type="component" value="Chromosome"/>
</dbReference>
<dbReference type="InterPro" id="IPR042070">
    <property type="entry name" value="PucR_C-HTH_sf"/>
</dbReference>
<dbReference type="Pfam" id="PF17853">
    <property type="entry name" value="GGDEF_2"/>
    <property type="match status" value="1"/>
</dbReference>
<accession>A0A5B8C5Z2</accession>
<sequence length="408" mass="45791">MTESLDSTIRRLIQRIELSQELATRIVAVYRAEVPDYSKLSAAVIENDVLPNSLSLVEHLLTSITTLSDVDPEFDEQLRDSAVRRFHQGVSIEGLLQSYRLWGRLVWNEIKAVIRPEDPVEVASGLEVAERIMTYVDHTSVVVAQAFFAEVSGVRADRSIVRGDLLDALLGDAPASAEVERRLAAMSKELSGSYVVLVLHTEDRFNSGSYSLRSAVDHVREKLRPDKERLLIGARGQELVVVYPTTATEREGEIEERCEAVAVGLHQYVVGVGRRHEGVQGIEMSYGEAAEAAAIAVSLERFGRVTHFREVLLDHLARASRFSHSLIEDTLVPLRKYDDERNTTLVQTLRTFYETRYSLTRSANLLHVHPNTVTYRLRRVHELTGLDPADPDDLLLLSMGLKLGELDR</sequence>
<dbReference type="InterPro" id="IPR041522">
    <property type="entry name" value="CdaR_GGDEF"/>
</dbReference>
<dbReference type="AlphaFoldDB" id="A0A5B8C5Z2"/>
<evidence type="ECO:0000259" key="4">
    <source>
        <dbReference type="Pfam" id="PF17853"/>
    </source>
</evidence>
<proteinExistence type="inferred from homology"/>
<feature type="domain" description="PucR C-terminal helix-turn-helix" evidence="2">
    <location>
        <begin position="345"/>
        <end position="402"/>
    </location>
</feature>
<dbReference type="InterPro" id="IPR025736">
    <property type="entry name" value="PucR_C-HTH_dom"/>
</dbReference>
<protein>
    <recommendedName>
        <fullName evidence="7">PucR family transcriptional regulator</fullName>
    </recommendedName>
</protein>
<evidence type="ECO:0000256" key="1">
    <source>
        <dbReference type="ARBA" id="ARBA00006754"/>
    </source>
</evidence>
<dbReference type="Pfam" id="PF14361">
    <property type="entry name" value="RsbRD_N"/>
    <property type="match status" value="1"/>
</dbReference>